<dbReference type="InterPro" id="IPR013155">
    <property type="entry name" value="M/V/L/I-tRNA-synth_anticd-bd"/>
</dbReference>
<sequence length="777" mass="89639">MKPYNEVFSFGYKSYNNKMTEELSKAYDPKVTEEKIYKLWQESGYFNPDNFANLKNLKLKTKNYSIHLPPPNVTGSLHMGHALNATIADILIRYHRMKGYKTVWFPGIDHAGIATQNVVEKQLKKEGLSRWDLGREKFIEKVWEWKEKYGGIILEQLKRLGASCDWSRARFTMDPDYANWVKKAFIHYCEKGLIYRGKRVVSWCPRCQTSLSDLEIEYKPEKAKLWYIRYPLKTQIKTDDDRPRGKSPRSPLRSAESAFVVVATTRPESMLGDAAVAVNPKDKRYKKLIGESVNLLLVGREIPIIADDAIDMNFGTGAVKVTPAHDLLDAEIAERHGLPFYQVIDERGRMTVGAGKDFEGLKVLEAREKVVAKLQELGLIEKIEDYQHNLAVCYRCGATLEPMLSDQWFLKMSELAEKTLKPVKSGKVKIIPQNFEKILFSWLENIKDWCISRQIWWGHQIPVYFCKQAQTDPSTSAEHGAGHSADYTRTDAEKFIVATEKPEQCPFCKECEMEQSQDVLDTWFSSALWPLAGLSEKDVEDFYPSNVLITARDIINLWVARMIFSGLEFVKKEPFPEVLIHATILTKEGKRMSKSLGTGIDPLELIEKYGADATRFGIIWQAMGTQDIHWDETAVMAGKKFANKLWNIARYVRSVRDDRDENVSIERSDRSPNIEHVDDKPILEKLRIIETEVRANIESYELGPALHKIYDFIWHEFADKYIEASKKRDDEEVKKVLLALLLGSLKILHPFMPFITEEIYQILPTENKKLLMIERWN</sequence>
<dbReference type="CDD" id="cd00817">
    <property type="entry name" value="ValRS_core"/>
    <property type="match status" value="1"/>
</dbReference>
<dbReference type="Gene3D" id="2.170.220.10">
    <property type="match status" value="1"/>
</dbReference>
<dbReference type="AlphaFoldDB" id="A0A1G1ZPQ7"/>
<dbReference type="PRINTS" id="PR00986">
    <property type="entry name" value="TRNASYNTHVAL"/>
</dbReference>
<dbReference type="InterPro" id="IPR001412">
    <property type="entry name" value="aa-tRNA-synth_I_CS"/>
</dbReference>
<keyword evidence="9 12" id="KW-0030">Aminoacyl-tRNA synthetase</keyword>
<dbReference type="GO" id="GO:0005829">
    <property type="term" value="C:cytosol"/>
    <property type="evidence" value="ECO:0007669"/>
    <property type="project" value="TreeGrafter"/>
</dbReference>
<evidence type="ECO:0000256" key="12">
    <source>
        <dbReference type="RuleBase" id="RU363035"/>
    </source>
</evidence>
<comment type="subunit">
    <text evidence="2">Monomer.</text>
</comment>
<feature type="domain" description="Methionyl/Valyl/Leucyl/Isoleucyl-tRNA synthetase anticodon-binding" evidence="14">
    <location>
        <begin position="679"/>
        <end position="776"/>
    </location>
</feature>
<dbReference type="SUPFAM" id="SSF50677">
    <property type="entry name" value="ValRS/IleRS/LeuRS editing domain"/>
    <property type="match status" value="1"/>
</dbReference>
<dbReference type="Gene3D" id="1.10.730.10">
    <property type="entry name" value="Isoleucyl-tRNA Synthetase, Domain 1"/>
    <property type="match status" value="1"/>
</dbReference>
<dbReference type="EC" id="6.1.1.9" evidence="3 11"/>
<dbReference type="PANTHER" id="PTHR11946:SF93">
    <property type="entry name" value="VALINE--TRNA LIGASE, CHLOROPLASTIC_MITOCHONDRIAL 2"/>
    <property type="match status" value="1"/>
</dbReference>
<keyword evidence="5 12" id="KW-0436">Ligase</keyword>
<evidence type="ECO:0000256" key="11">
    <source>
        <dbReference type="NCBIfam" id="TIGR00422"/>
    </source>
</evidence>
<comment type="catalytic activity">
    <reaction evidence="10">
        <text>tRNA(Val) + L-valine + ATP = L-valyl-tRNA(Val) + AMP + diphosphate</text>
        <dbReference type="Rhea" id="RHEA:10704"/>
        <dbReference type="Rhea" id="RHEA-COMP:9672"/>
        <dbReference type="Rhea" id="RHEA-COMP:9708"/>
        <dbReference type="ChEBI" id="CHEBI:30616"/>
        <dbReference type="ChEBI" id="CHEBI:33019"/>
        <dbReference type="ChEBI" id="CHEBI:57762"/>
        <dbReference type="ChEBI" id="CHEBI:78442"/>
        <dbReference type="ChEBI" id="CHEBI:78537"/>
        <dbReference type="ChEBI" id="CHEBI:456215"/>
        <dbReference type="EC" id="6.1.1.9"/>
    </reaction>
</comment>
<gene>
    <name evidence="15" type="ORF">A3A16_02450</name>
</gene>
<dbReference type="InterPro" id="IPR009008">
    <property type="entry name" value="Val/Leu/Ile-tRNA-synth_edit"/>
</dbReference>
<dbReference type="Pfam" id="PF00133">
    <property type="entry name" value="tRNA-synt_1"/>
    <property type="match status" value="1"/>
</dbReference>
<dbReference type="NCBIfam" id="NF004349">
    <property type="entry name" value="PRK05729.1"/>
    <property type="match status" value="1"/>
</dbReference>
<evidence type="ECO:0000256" key="4">
    <source>
        <dbReference type="ARBA" id="ARBA00022490"/>
    </source>
</evidence>
<dbReference type="GO" id="GO:0005524">
    <property type="term" value="F:ATP binding"/>
    <property type="evidence" value="ECO:0007669"/>
    <property type="project" value="UniProtKB-KW"/>
</dbReference>
<feature type="domain" description="Aminoacyl-tRNA synthetase class Ia" evidence="13">
    <location>
        <begin position="35"/>
        <end position="631"/>
    </location>
</feature>
<evidence type="ECO:0000313" key="16">
    <source>
        <dbReference type="Proteomes" id="UP000177942"/>
    </source>
</evidence>
<keyword evidence="7 12" id="KW-0067">ATP-binding</keyword>
<dbReference type="InterPro" id="IPR014729">
    <property type="entry name" value="Rossmann-like_a/b/a_fold"/>
</dbReference>
<evidence type="ECO:0000256" key="6">
    <source>
        <dbReference type="ARBA" id="ARBA00022741"/>
    </source>
</evidence>
<evidence type="ECO:0000259" key="14">
    <source>
        <dbReference type="Pfam" id="PF08264"/>
    </source>
</evidence>
<dbReference type="Pfam" id="PF08264">
    <property type="entry name" value="Anticodon_1"/>
    <property type="match status" value="1"/>
</dbReference>
<dbReference type="SUPFAM" id="SSF47323">
    <property type="entry name" value="Anticodon-binding domain of a subclass of class I aminoacyl-tRNA synthetases"/>
    <property type="match status" value="1"/>
</dbReference>
<dbReference type="GO" id="GO:0004832">
    <property type="term" value="F:valine-tRNA ligase activity"/>
    <property type="evidence" value="ECO:0007669"/>
    <property type="project" value="UniProtKB-UniRule"/>
</dbReference>
<dbReference type="InterPro" id="IPR002303">
    <property type="entry name" value="Valyl-tRNA_ligase"/>
</dbReference>
<dbReference type="Gene3D" id="3.90.740.10">
    <property type="entry name" value="Valyl/Leucyl/Isoleucyl-tRNA synthetase, editing domain"/>
    <property type="match status" value="1"/>
</dbReference>
<dbReference type="GO" id="GO:0006438">
    <property type="term" value="P:valyl-tRNA aminoacylation"/>
    <property type="evidence" value="ECO:0007669"/>
    <property type="project" value="UniProtKB-UniRule"/>
</dbReference>
<dbReference type="Gene3D" id="3.40.50.620">
    <property type="entry name" value="HUPs"/>
    <property type="match status" value="2"/>
</dbReference>
<dbReference type="SUPFAM" id="SSF52374">
    <property type="entry name" value="Nucleotidylyl transferase"/>
    <property type="match status" value="1"/>
</dbReference>
<comment type="subcellular location">
    <subcellularLocation>
        <location evidence="1">Cytoplasm</location>
    </subcellularLocation>
</comment>
<dbReference type="InterPro" id="IPR009080">
    <property type="entry name" value="tRNAsynth_Ia_anticodon-bd"/>
</dbReference>
<accession>A0A1G1ZPQ7</accession>
<comment type="similarity">
    <text evidence="12">Belongs to the class-I aminoacyl-tRNA synthetase family.</text>
</comment>
<name>A0A1G1ZPQ7_9BACT</name>
<dbReference type="InterPro" id="IPR002300">
    <property type="entry name" value="aa-tRNA-synth_Ia"/>
</dbReference>
<dbReference type="CDD" id="cd07962">
    <property type="entry name" value="Anticodon_Ia_Val"/>
    <property type="match status" value="1"/>
</dbReference>
<dbReference type="FunFam" id="3.40.50.620:FF:000032">
    <property type="entry name" value="Valine--tRNA ligase"/>
    <property type="match status" value="1"/>
</dbReference>
<dbReference type="PANTHER" id="PTHR11946">
    <property type="entry name" value="VALYL-TRNA SYNTHETASES"/>
    <property type="match status" value="1"/>
</dbReference>
<protein>
    <recommendedName>
        <fullName evidence="3 11">Valine--tRNA ligase</fullName>
        <ecNumber evidence="3 11">6.1.1.9</ecNumber>
    </recommendedName>
</protein>
<evidence type="ECO:0000256" key="7">
    <source>
        <dbReference type="ARBA" id="ARBA00022840"/>
    </source>
</evidence>
<evidence type="ECO:0000256" key="1">
    <source>
        <dbReference type="ARBA" id="ARBA00004496"/>
    </source>
</evidence>
<dbReference type="NCBIfam" id="TIGR00422">
    <property type="entry name" value="valS"/>
    <property type="match status" value="1"/>
</dbReference>
<evidence type="ECO:0000256" key="5">
    <source>
        <dbReference type="ARBA" id="ARBA00022598"/>
    </source>
</evidence>
<organism evidence="15 16">
    <name type="scientific">Candidatus Harrisonbacteria bacterium RIFCSPLOWO2_01_FULL_44_18</name>
    <dbReference type="NCBI Taxonomy" id="1798407"/>
    <lineage>
        <taxon>Bacteria</taxon>
        <taxon>Candidatus Harrisoniibacteriota</taxon>
    </lineage>
</organism>
<dbReference type="InterPro" id="IPR033705">
    <property type="entry name" value="Anticodon_Ia_Val"/>
</dbReference>
<evidence type="ECO:0000256" key="10">
    <source>
        <dbReference type="ARBA" id="ARBA00047552"/>
    </source>
</evidence>
<dbReference type="PROSITE" id="PS00178">
    <property type="entry name" value="AA_TRNA_LIGASE_I"/>
    <property type="match status" value="1"/>
</dbReference>
<evidence type="ECO:0000256" key="8">
    <source>
        <dbReference type="ARBA" id="ARBA00022917"/>
    </source>
</evidence>
<keyword evidence="4" id="KW-0963">Cytoplasm</keyword>
<comment type="caution">
    <text evidence="15">The sequence shown here is derived from an EMBL/GenBank/DDBJ whole genome shotgun (WGS) entry which is preliminary data.</text>
</comment>
<reference evidence="15 16" key="1">
    <citation type="journal article" date="2016" name="Nat. Commun.">
        <title>Thousands of microbial genomes shed light on interconnected biogeochemical processes in an aquifer system.</title>
        <authorList>
            <person name="Anantharaman K."/>
            <person name="Brown C.T."/>
            <person name="Hug L.A."/>
            <person name="Sharon I."/>
            <person name="Castelle C.J."/>
            <person name="Probst A.J."/>
            <person name="Thomas B.C."/>
            <person name="Singh A."/>
            <person name="Wilkins M.J."/>
            <person name="Karaoz U."/>
            <person name="Brodie E.L."/>
            <person name="Williams K.H."/>
            <person name="Hubbard S.S."/>
            <person name="Banfield J.F."/>
        </authorList>
    </citation>
    <scope>NUCLEOTIDE SEQUENCE [LARGE SCALE GENOMIC DNA]</scope>
</reference>
<evidence type="ECO:0000313" key="15">
    <source>
        <dbReference type="EMBL" id="OGY66146.1"/>
    </source>
</evidence>
<proteinExistence type="inferred from homology"/>
<dbReference type="Proteomes" id="UP000177942">
    <property type="component" value="Unassembled WGS sequence"/>
</dbReference>
<dbReference type="EMBL" id="MHJJ01000004">
    <property type="protein sequence ID" value="OGY66146.1"/>
    <property type="molecule type" value="Genomic_DNA"/>
</dbReference>
<evidence type="ECO:0000259" key="13">
    <source>
        <dbReference type="Pfam" id="PF00133"/>
    </source>
</evidence>
<keyword evidence="6 12" id="KW-0547">Nucleotide-binding</keyword>
<evidence type="ECO:0000256" key="9">
    <source>
        <dbReference type="ARBA" id="ARBA00023146"/>
    </source>
</evidence>
<dbReference type="GO" id="GO:0002161">
    <property type="term" value="F:aminoacyl-tRNA deacylase activity"/>
    <property type="evidence" value="ECO:0007669"/>
    <property type="project" value="InterPro"/>
</dbReference>
<evidence type="ECO:0000256" key="2">
    <source>
        <dbReference type="ARBA" id="ARBA00011245"/>
    </source>
</evidence>
<dbReference type="STRING" id="1798407.A3A16_02450"/>
<evidence type="ECO:0000256" key="3">
    <source>
        <dbReference type="ARBA" id="ARBA00013169"/>
    </source>
</evidence>
<keyword evidence="8 12" id="KW-0648">Protein biosynthesis</keyword>